<reference evidence="1 2" key="1">
    <citation type="submission" date="2024-06" db="EMBL/GenBank/DDBJ databases">
        <title>Sorghum-associated microbial communities from plants grown in Nebraska, USA.</title>
        <authorList>
            <person name="Schachtman D."/>
        </authorList>
    </citation>
    <scope>NUCLEOTIDE SEQUENCE [LARGE SCALE GENOMIC DNA]</scope>
    <source>
        <strain evidence="1 2">2709</strain>
    </source>
</reference>
<comment type="caution">
    <text evidence="1">The sequence shown here is derived from an EMBL/GenBank/DDBJ whole genome shotgun (WGS) entry which is preliminary data.</text>
</comment>
<evidence type="ECO:0000313" key="1">
    <source>
        <dbReference type="EMBL" id="MET4579721.1"/>
    </source>
</evidence>
<organism evidence="1 2">
    <name type="scientific">Ottowia thiooxydans</name>
    <dbReference type="NCBI Taxonomy" id="219182"/>
    <lineage>
        <taxon>Bacteria</taxon>
        <taxon>Pseudomonadati</taxon>
        <taxon>Pseudomonadota</taxon>
        <taxon>Betaproteobacteria</taxon>
        <taxon>Burkholderiales</taxon>
        <taxon>Comamonadaceae</taxon>
        <taxon>Ottowia</taxon>
    </lineage>
</organism>
<protein>
    <submittedName>
        <fullName evidence="1">Uncharacterized protein</fullName>
    </submittedName>
</protein>
<dbReference type="Proteomes" id="UP001549320">
    <property type="component" value="Unassembled WGS sequence"/>
</dbReference>
<gene>
    <name evidence="1" type="ORF">ABIE13_004858</name>
</gene>
<proteinExistence type="predicted"/>
<sequence length="144" mass="15068">MNAFAVPSSHLSMGAYYPKGHLFAMFADTKAAEAAALKVNEVEGVGAVAVATPQAIIAAFSERAAEVGGMPSVGREDQFMARYVELAQSGKAGLLIEVADATPEGLSQTLLACGAWLAYYYRALIIEELVELTLRTEGAAAGKL</sequence>
<keyword evidence="2" id="KW-1185">Reference proteome</keyword>
<name>A0ABV2QFA6_9BURK</name>
<accession>A0ABV2QFA6</accession>
<evidence type="ECO:0000313" key="2">
    <source>
        <dbReference type="Proteomes" id="UP001549320"/>
    </source>
</evidence>
<dbReference type="EMBL" id="JBEPSH010000011">
    <property type="protein sequence ID" value="MET4579721.1"/>
    <property type="molecule type" value="Genomic_DNA"/>
</dbReference>
<dbReference type="RefSeq" id="WP_354448086.1">
    <property type="nucleotide sequence ID" value="NZ_JBEPSH010000011.1"/>
</dbReference>